<proteinExistence type="predicted"/>
<reference evidence="1" key="1">
    <citation type="submission" date="2020-09" db="EMBL/GenBank/DDBJ databases">
        <title>Leviviricetes taxonomy.</title>
        <authorList>
            <person name="Stockdale S.R."/>
            <person name="Callanan J."/>
            <person name="Adriaenssens E.M."/>
            <person name="Kuhn J.H."/>
            <person name="Rumnieks J."/>
            <person name="Shkoporov A."/>
            <person name="Draper L.A."/>
            <person name="Ross P."/>
            <person name="Hill C."/>
        </authorList>
    </citation>
    <scope>NUCLEOTIDE SEQUENCE</scope>
</reference>
<name>A0A8S5KZC8_9VIRU</name>
<accession>A0A8S5KZC8</accession>
<keyword evidence="1" id="KW-0167">Capsid protein</keyword>
<evidence type="ECO:0000313" key="2">
    <source>
        <dbReference type="Proteomes" id="UP000676633"/>
    </source>
</evidence>
<sequence length="123" mass="13438">MLPDPFTIPATAPWPSLVMRNKGPSSAKLNGIRRVDDTGLFECVITHDMNSKTGERHVLRLTETKDVTLPSGSVTKQSAFIAITFQAPPSGWTEAQKVAFWAGLKALVDDPEVTFPMILRGES</sequence>
<protein>
    <submittedName>
        <fullName evidence="1">Coat protein</fullName>
    </submittedName>
</protein>
<dbReference type="EMBL" id="BK013588">
    <property type="protein sequence ID" value="DAD50656.1"/>
    <property type="molecule type" value="Genomic_RNA"/>
</dbReference>
<gene>
    <name evidence="1" type="primary">SRR6960799_36_2</name>
</gene>
<dbReference type="KEGG" id="vg:80400162"/>
<organism evidence="1 2">
    <name type="scientific">ssRNA phage SRR6960799_36</name>
    <dbReference type="NCBI Taxonomy" id="2786594"/>
    <lineage>
        <taxon>Viruses</taxon>
        <taxon>Riboviria</taxon>
        <taxon>Orthornavirae</taxon>
        <taxon>Lenarviricota</taxon>
        <taxon>Leviviricetes</taxon>
        <taxon>Timlovirales</taxon>
        <taxon>Steitzviridae</taxon>
        <taxon>Hahkesevirus</taxon>
        <taxon>Hahkesevirus borborocola</taxon>
    </lineage>
</organism>
<evidence type="ECO:0000313" key="1">
    <source>
        <dbReference type="EMBL" id="DAD50656.1"/>
    </source>
</evidence>
<dbReference type="GeneID" id="80400162"/>
<dbReference type="GO" id="GO:0019028">
    <property type="term" value="C:viral capsid"/>
    <property type="evidence" value="ECO:0007669"/>
    <property type="project" value="UniProtKB-KW"/>
</dbReference>
<keyword evidence="2" id="KW-1185">Reference proteome</keyword>
<dbReference type="RefSeq" id="YP_010770667.1">
    <property type="nucleotide sequence ID" value="NC_074356.1"/>
</dbReference>
<keyword evidence="1" id="KW-0946">Virion</keyword>
<dbReference type="Proteomes" id="UP000676633">
    <property type="component" value="Segment"/>
</dbReference>